<proteinExistence type="predicted"/>
<dbReference type="KEGG" id="aym:YM304_07220"/>
<evidence type="ECO:0000313" key="4">
    <source>
        <dbReference type="EMBL" id="BAN01036.1"/>
    </source>
</evidence>
<feature type="compositionally biased region" description="Pro residues" evidence="1">
    <location>
        <begin position="194"/>
        <end position="203"/>
    </location>
</feature>
<keyword evidence="2" id="KW-0472">Membrane</keyword>
<evidence type="ECO:0000256" key="1">
    <source>
        <dbReference type="SAM" id="MobiDB-lite"/>
    </source>
</evidence>
<keyword evidence="5" id="KW-1185">Reference proteome</keyword>
<dbReference type="Proteomes" id="UP000011863">
    <property type="component" value="Chromosome"/>
</dbReference>
<gene>
    <name evidence="4" type="ORF">YM304_07220</name>
</gene>
<feature type="region of interest" description="Disordered" evidence="1">
    <location>
        <begin position="1750"/>
        <end position="1805"/>
    </location>
</feature>
<sequence>MSCLAVVPIGLGPTVVAFADSATPSTTEPTATTEPAPTPTVPTTQSTTVAPDTTAPTTPVPTTPPVTTAVATSTTVAPAEPPTATSTSEPSPDTTTPGTSTPDTSTPENTTPGTSTPVSTTIDPASTVTPSTSVPTEASSTTVDQQAATTDLGATPAASSTVVPTSVATGSAGPESTTTIPTSTSTTSTTPGPLRAPAPPSAAPPNTMWTLGLRYLGGTTYTGTFDLYLRAQFGGTTVELTDGQVSLPLARRTGFDEYVRVEMGSSYVAAFPFTWECTGDVSGTQIGTTQQFTPAVDAMDATMDCVFIIDNTNPPVVDVVSEVVGDDTGTVSFDYSIDYASYDRVNVTSFGGGDGTTGSAAGLAGFSLGVTATDAATNPPNVQSTARCVDAGGGYVSNGYSGSVSTPRDHMTSGARITCTFTHVVPSTLTIIEDVVPDDSTAPAADYSITRFRTIENLSAWQLSDGQTQTFTLRPDYSGNATITRTEVPGWDLDRVDCVHDVGGSVQPYTDYDVTLGSTSGRAAFPSPPPGTDIVCTFVAVPAGAPSVLVKVEPNVIDESAYDDFVVEVRDDGGSLLQTITAAPSGGTQTEPLPSGGTYAVTITNPQGLDITWTCDGVVTTDPTASFPTILGETADCTLALVEPIPTGTTTLSLRKNEDPDYFYFQNYGVEVNNGDYRIASGVIAEDEPALVITGLAAQTLTITETSRNSEYELASVVCTNVDSTSPITRRAYIDGPTDGNLIREGVFSIDFVDGVDIDCLLTNSPSTATSILRVETITDPAGSSQQFDYSIDPAALVPVDPTFAQGDGDEASREVAGGEFYTVTQSPVAGFATESACFPTSGIPFYSDDLEAGTYVENDVDYTCRFINTFAPASLTVGVDVEPDDPAIDTQVSIDRAGTYVATDDTMISGDGSVVASTLVDGTYTISLEYPYAQHVTGVVGAGCTQGVTTVQTVGGVPTTRTTIITAEISGGADVSCTATLEVAPQLAQITVVTDVPHGLAPTAGYDVAPSADVIGAATFAHIGSDSSTFDVDIGPAFTITQSLPAGYTVSAECVDALSVDVATGTSAVTFTPADADDITCTFTLTPESPTVTVRTVTVPATTGGTPAFDYAVSPDGGFSGASSPFSQSHDDETTLVLDPHAVFDPADFFGVSPYPGPGVPTITQDPHADHTTRVGCYDADTATEPASYADALVVSPALVPGLNVVCIFENRLDVPSTYSVTIDAIVSTGLVDVADRFSFVALLSGPGLRGPIATGAPQTPSFADGDSTSVLIDAGTAITIDATDALAGADGFEYSIDCGVPVVVNAPVTVTPVGDLDCTLTFEARTVTVEKFVDPVVVGGFDEFEIGLAPSVDPSTSFVLQDGDSEIVVVSLTGTPDLTELDAGPYEPSIRCTQVGFGGPVAPPTGPFGGDTVQLPDDRISYDCDVINSVPVTPAFEITLESELDLGDVAIPRDFPGVEVEFDGDLADGAVPQFGQVPQFGPTDLTGRRNVHQPTLGAPLGNLLDTVTVSPNGTVSVFVVDGGDVTIRPSTGSEQFATSISCPAGIVGVDGSVTLQNVGAATTCVMRNAAGNVTLTHTVVGPTSETSWPFTISNVVAGPSATSLGNGGSVTVAVGVDAPTTMTQTDALGATSVASSCGAVSLTSLSGYRSLIDSLIDSSESVAVGGGQSVTCRFVTEYATTSPPTVPPTTVPPTTAPPTTTPGTTPVVPTSTVVPTTTVPSLPGPTVAPPGTTPQIPFAPPGATIPTIPASTTPVDTTTTTPDEPAAPSTTMPPADESTPTDTPSTTVPDEPAVVITDDPDTPDVFVDIGDPIPVDIDCDGTTTIFVNGVEQSRVDQIEPSALGLGDHVIEVRCDDETITEVRAVVFEQDEGAPAGSNMTVIVMFVVMAVGAFVFAPSAAGRKRLAL</sequence>
<feature type="compositionally biased region" description="Pro residues" evidence="1">
    <location>
        <begin position="1686"/>
        <end position="1702"/>
    </location>
</feature>
<name>A0A6C7EAI2_ILUCY</name>
<feature type="compositionally biased region" description="Low complexity" evidence="1">
    <location>
        <begin position="65"/>
        <end position="143"/>
    </location>
</feature>
<protein>
    <submittedName>
        <fullName evidence="4">Uncharacterized protein</fullName>
    </submittedName>
</protein>
<organism evidence="4 5">
    <name type="scientific">Ilumatobacter coccineus (strain NBRC 103263 / KCTC 29153 / YM16-304)</name>
    <dbReference type="NCBI Taxonomy" id="1313172"/>
    <lineage>
        <taxon>Bacteria</taxon>
        <taxon>Bacillati</taxon>
        <taxon>Actinomycetota</taxon>
        <taxon>Acidimicrobiia</taxon>
        <taxon>Acidimicrobiales</taxon>
        <taxon>Ilumatobacteraceae</taxon>
        <taxon>Ilumatobacter</taxon>
    </lineage>
</organism>
<accession>A0A6C7EAI2</accession>
<evidence type="ECO:0000313" key="5">
    <source>
        <dbReference type="Proteomes" id="UP000011863"/>
    </source>
</evidence>
<keyword evidence="2" id="KW-0812">Transmembrane</keyword>
<feature type="region of interest" description="Disordered" evidence="1">
    <location>
        <begin position="21"/>
        <end position="205"/>
    </location>
</feature>
<dbReference type="EMBL" id="AP012057">
    <property type="protein sequence ID" value="BAN01036.1"/>
    <property type="molecule type" value="Genomic_DNA"/>
</dbReference>
<feature type="compositionally biased region" description="Low complexity" evidence="1">
    <location>
        <begin position="176"/>
        <end position="193"/>
    </location>
</feature>
<feature type="transmembrane region" description="Helical" evidence="2">
    <location>
        <begin position="1881"/>
        <end position="1902"/>
    </location>
</feature>
<feature type="compositionally biased region" description="Low complexity" evidence="1">
    <location>
        <begin position="1703"/>
        <end position="1714"/>
    </location>
</feature>
<evidence type="ECO:0000256" key="2">
    <source>
        <dbReference type="SAM" id="Phobius"/>
    </source>
</evidence>
<feature type="compositionally biased region" description="Low complexity" evidence="1">
    <location>
        <begin position="22"/>
        <end position="57"/>
    </location>
</feature>
<feature type="region of interest" description="Disordered" evidence="1">
    <location>
        <begin position="1682"/>
        <end position="1714"/>
    </location>
</feature>
<evidence type="ECO:0000256" key="3">
    <source>
        <dbReference type="SAM" id="SignalP"/>
    </source>
</evidence>
<keyword evidence="3" id="KW-0732">Signal</keyword>
<reference evidence="4 5" key="1">
    <citation type="journal article" date="2013" name="Int. J. Syst. Evol. Microbiol.">
        <title>Ilumatobacter nonamiense sp. nov. and Ilumatobacter coccineum sp. nov., isolated from seashore sand.</title>
        <authorList>
            <person name="Matsumoto A."/>
            <person name="Kasai H."/>
            <person name="Matsuo Y."/>
            <person name="Shizuri Y."/>
            <person name="Ichikawa N."/>
            <person name="Fujita N."/>
            <person name="Omura S."/>
            <person name="Takahashi Y."/>
        </authorList>
    </citation>
    <scope>NUCLEOTIDE SEQUENCE [LARGE SCALE GENOMIC DNA]</scope>
    <source>
        <strain evidence="5">NBRC 103263 / KCTC 29153 / YM16-304</strain>
    </source>
</reference>
<keyword evidence="2" id="KW-1133">Transmembrane helix</keyword>
<feature type="chain" id="PRO_5025491982" evidence="3">
    <location>
        <begin position="20"/>
        <end position="1909"/>
    </location>
</feature>
<feature type="compositionally biased region" description="Polar residues" evidence="1">
    <location>
        <begin position="157"/>
        <end position="169"/>
    </location>
</feature>
<feature type="signal peptide" evidence="3">
    <location>
        <begin position="1"/>
        <end position="19"/>
    </location>
</feature>